<dbReference type="SUPFAM" id="SSF53474">
    <property type="entry name" value="alpha/beta-Hydrolases"/>
    <property type="match status" value="1"/>
</dbReference>
<name>A0AAV5DSC1_ELECO</name>
<protein>
    <recommendedName>
        <fullName evidence="1">Alpha/beta hydrolase fold-3 domain-containing protein</fullName>
    </recommendedName>
</protein>
<dbReference type="InterPro" id="IPR029058">
    <property type="entry name" value="AB_hydrolase_fold"/>
</dbReference>
<dbReference type="EMBL" id="BQKI01000041">
    <property type="protein sequence ID" value="GJN13189.1"/>
    <property type="molecule type" value="Genomic_DNA"/>
</dbReference>
<dbReference type="Gene3D" id="3.40.50.1820">
    <property type="entry name" value="alpha/beta hydrolase"/>
    <property type="match status" value="1"/>
</dbReference>
<accession>A0AAV5DSC1</accession>
<dbReference type="Proteomes" id="UP001054889">
    <property type="component" value="Unassembled WGS sequence"/>
</dbReference>
<evidence type="ECO:0000259" key="1">
    <source>
        <dbReference type="Pfam" id="PF07859"/>
    </source>
</evidence>
<gene>
    <name evidence="2" type="primary">ga31533</name>
    <name evidence="2" type="ORF">PR202_ga31533</name>
</gene>
<organism evidence="2 3">
    <name type="scientific">Eleusine coracana subsp. coracana</name>
    <dbReference type="NCBI Taxonomy" id="191504"/>
    <lineage>
        <taxon>Eukaryota</taxon>
        <taxon>Viridiplantae</taxon>
        <taxon>Streptophyta</taxon>
        <taxon>Embryophyta</taxon>
        <taxon>Tracheophyta</taxon>
        <taxon>Spermatophyta</taxon>
        <taxon>Magnoliopsida</taxon>
        <taxon>Liliopsida</taxon>
        <taxon>Poales</taxon>
        <taxon>Poaceae</taxon>
        <taxon>PACMAD clade</taxon>
        <taxon>Chloridoideae</taxon>
        <taxon>Cynodonteae</taxon>
        <taxon>Eleusininae</taxon>
        <taxon>Eleusine</taxon>
    </lineage>
</organism>
<keyword evidence="3" id="KW-1185">Reference proteome</keyword>
<evidence type="ECO:0000313" key="2">
    <source>
        <dbReference type="EMBL" id="GJN13189.1"/>
    </source>
</evidence>
<reference evidence="2" key="1">
    <citation type="journal article" date="2018" name="DNA Res.">
        <title>Multiple hybrid de novo genome assembly of finger millet, an orphan allotetraploid crop.</title>
        <authorList>
            <person name="Hatakeyama M."/>
            <person name="Aluri S."/>
            <person name="Balachadran M.T."/>
            <person name="Sivarajan S.R."/>
            <person name="Patrignani A."/>
            <person name="Gruter S."/>
            <person name="Poveda L."/>
            <person name="Shimizu-Inatsugi R."/>
            <person name="Baeten J."/>
            <person name="Francoijs K.J."/>
            <person name="Nataraja K.N."/>
            <person name="Reddy Y.A.N."/>
            <person name="Phadnis S."/>
            <person name="Ravikumar R.L."/>
            <person name="Schlapbach R."/>
            <person name="Sreeman S.M."/>
            <person name="Shimizu K.K."/>
        </authorList>
    </citation>
    <scope>NUCLEOTIDE SEQUENCE</scope>
</reference>
<dbReference type="PANTHER" id="PTHR23024:SF407">
    <property type="entry name" value="ALPHA_BETA HYDROLASE FOLD-3 DOMAIN-CONTAINING PROTEIN"/>
    <property type="match status" value="1"/>
</dbReference>
<proteinExistence type="predicted"/>
<dbReference type="InterPro" id="IPR013094">
    <property type="entry name" value="AB_hydrolase_3"/>
</dbReference>
<dbReference type="GO" id="GO:0016787">
    <property type="term" value="F:hydrolase activity"/>
    <property type="evidence" value="ECO:0007669"/>
    <property type="project" value="InterPro"/>
</dbReference>
<feature type="domain" description="Alpha/beta hydrolase fold-3" evidence="1">
    <location>
        <begin position="78"/>
        <end position="131"/>
    </location>
</feature>
<evidence type="ECO:0000313" key="3">
    <source>
        <dbReference type="Proteomes" id="UP001054889"/>
    </source>
</evidence>
<dbReference type="AlphaFoldDB" id="A0AAV5DSC1"/>
<dbReference type="Pfam" id="PF07859">
    <property type="entry name" value="Abhydrolase_3"/>
    <property type="match status" value="1"/>
</dbReference>
<comment type="caution">
    <text evidence="2">The sequence shown here is derived from an EMBL/GenBank/DDBJ whole genome shotgun (WGS) entry which is preliminary data.</text>
</comment>
<reference evidence="2" key="2">
    <citation type="submission" date="2021-12" db="EMBL/GenBank/DDBJ databases">
        <title>Resequencing data analysis of finger millet.</title>
        <authorList>
            <person name="Hatakeyama M."/>
            <person name="Aluri S."/>
            <person name="Balachadran M.T."/>
            <person name="Sivarajan S.R."/>
            <person name="Poveda L."/>
            <person name="Shimizu-Inatsugi R."/>
            <person name="Schlapbach R."/>
            <person name="Sreeman S.M."/>
            <person name="Shimizu K.K."/>
        </authorList>
    </citation>
    <scope>NUCLEOTIDE SEQUENCE</scope>
</reference>
<dbReference type="InterPro" id="IPR050466">
    <property type="entry name" value="Carboxylest/Gibb_receptor"/>
</dbReference>
<dbReference type="PANTHER" id="PTHR23024">
    <property type="entry name" value="ARYLACETAMIDE DEACETYLASE"/>
    <property type="match status" value="1"/>
</dbReference>
<sequence>MDPSSKEIVFEVGDFKVYKDGHVERASRALYTVPAGFDAGTGVTSKDVVIDAATGVAARLYLPTTDTSGAVTTKLPILVFFHGGFFVVGSPGHPEYHRFVNSLAASAGVVAVSVDYRLAPEHLLPAAYDDA</sequence>